<accession>A0A7X5UL34</accession>
<dbReference type="AlphaFoldDB" id="A0A7X5UL34"/>
<comment type="caution">
    <text evidence="1">The sequence shown here is derived from an EMBL/GenBank/DDBJ whole genome shotgun (WGS) entry which is preliminary data.</text>
</comment>
<dbReference type="RefSeq" id="WP_269726577.1">
    <property type="nucleotide sequence ID" value="NZ_JAAOYM010000001.1"/>
</dbReference>
<protein>
    <submittedName>
        <fullName evidence="1">Uncharacterized protein</fullName>
    </submittedName>
</protein>
<dbReference type="EMBL" id="JAAOYM010000001">
    <property type="protein sequence ID" value="NIJ09697.1"/>
    <property type="molecule type" value="Genomic_DNA"/>
</dbReference>
<keyword evidence="2" id="KW-1185">Reference proteome</keyword>
<organism evidence="1 2">
    <name type="scientific">Saccharomonospora amisosensis</name>
    <dbReference type="NCBI Taxonomy" id="1128677"/>
    <lineage>
        <taxon>Bacteria</taxon>
        <taxon>Bacillati</taxon>
        <taxon>Actinomycetota</taxon>
        <taxon>Actinomycetes</taxon>
        <taxon>Pseudonocardiales</taxon>
        <taxon>Pseudonocardiaceae</taxon>
        <taxon>Saccharomonospora</taxon>
    </lineage>
</organism>
<sequence>MSARTVDGRLVVWEAPGRAHDEAAGCDGFPSARGGRVMVLDRDV</sequence>
<reference evidence="1 2" key="1">
    <citation type="submission" date="2020-03" db="EMBL/GenBank/DDBJ databases">
        <title>Sequencing the genomes of 1000 actinobacteria strains.</title>
        <authorList>
            <person name="Klenk H.-P."/>
        </authorList>
    </citation>
    <scope>NUCLEOTIDE SEQUENCE [LARGE SCALE GENOMIC DNA]</scope>
    <source>
        <strain evidence="1 2">DSM 45685</strain>
    </source>
</reference>
<gene>
    <name evidence="1" type="ORF">FHU38_000041</name>
</gene>
<name>A0A7X5UL34_9PSEU</name>
<dbReference type="Proteomes" id="UP000545493">
    <property type="component" value="Unassembled WGS sequence"/>
</dbReference>
<evidence type="ECO:0000313" key="2">
    <source>
        <dbReference type="Proteomes" id="UP000545493"/>
    </source>
</evidence>
<evidence type="ECO:0000313" key="1">
    <source>
        <dbReference type="EMBL" id="NIJ09697.1"/>
    </source>
</evidence>
<proteinExistence type="predicted"/>